<accession>A0ABS8JIW4</accession>
<dbReference type="PANTHER" id="PTHR34322:SF2">
    <property type="entry name" value="TRANSPOSASE IS200-LIKE DOMAIN-CONTAINING PROTEIN"/>
    <property type="match status" value="1"/>
</dbReference>
<proteinExistence type="predicted"/>
<keyword evidence="3" id="KW-1185">Reference proteome</keyword>
<dbReference type="SMART" id="SM01321">
    <property type="entry name" value="Y1_Tnp"/>
    <property type="match status" value="1"/>
</dbReference>
<dbReference type="InterPro" id="IPR002686">
    <property type="entry name" value="Transposase_17"/>
</dbReference>
<dbReference type="SUPFAM" id="SSF143422">
    <property type="entry name" value="Transposase IS200-like"/>
    <property type="match status" value="1"/>
</dbReference>
<dbReference type="InterPro" id="IPR036515">
    <property type="entry name" value="Transposase_17_sf"/>
</dbReference>
<gene>
    <name evidence="2" type="ORF">LK996_10600</name>
</gene>
<dbReference type="Gene3D" id="3.30.70.1290">
    <property type="entry name" value="Transposase IS200-like"/>
    <property type="match status" value="1"/>
</dbReference>
<dbReference type="RefSeq" id="WP_230527138.1">
    <property type="nucleotide sequence ID" value="NZ_JAJGAK010000002.1"/>
</dbReference>
<evidence type="ECO:0000259" key="1">
    <source>
        <dbReference type="SMART" id="SM01321"/>
    </source>
</evidence>
<dbReference type="PANTHER" id="PTHR34322">
    <property type="entry name" value="TRANSPOSASE, Y1_TNP DOMAIN-CONTAINING"/>
    <property type="match status" value="1"/>
</dbReference>
<sequence>MTPPQPEAAMPRAKRLDLHGVAQHVIQRGNDRQPCFHRDIDYIRYLQDLRDATLKHDCHVHAYVLMTNHVHLLVTPSASGAVSRLMQDVGRSYVGFFNRATGRTGTLWEGRYKASLVDNERYLMACYRYIELNPVRAGLVTSAADYRWSSSRANAHGLPDLLVTPHEVFNRLASDTDERRKAYRAFVAEAIPDEEMAAIRLYAQRQRALGSSKFQALVEERLRQRAGLGRLGRPRKK</sequence>
<protein>
    <submittedName>
        <fullName evidence="2">Transposase</fullName>
    </submittedName>
</protein>
<evidence type="ECO:0000313" key="3">
    <source>
        <dbReference type="Proteomes" id="UP001165293"/>
    </source>
</evidence>
<dbReference type="EMBL" id="JAJGAK010000002">
    <property type="protein sequence ID" value="MCC8363521.1"/>
    <property type="molecule type" value="Genomic_DNA"/>
</dbReference>
<reference evidence="2" key="1">
    <citation type="submission" date="2021-10" db="EMBL/GenBank/DDBJ databases">
        <authorList>
            <person name="Lyu M."/>
            <person name="Wang X."/>
            <person name="Meng X."/>
            <person name="Xu K."/>
        </authorList>
    </citation>
    <scope>NUCLEOTIDE SEQUENCE</scope>
    <source>
        <strain evidence="2">A6</strain>
    </source>
</reference>
<dbReference type="Proteomes" id="UP001165293">
    <property type="component" value="Unassembled WGS sequence"/>
</dbReference>
<evidence type="ECO:0000313" key="2">
    <source>
        <dbReference type="EMBL" id="MCC8363521.1"/>
    </source>
</evidence>
<organism evidence="2 3">
    <name type="scientific">Noviluteimonas lactosilytica</name>
    <dbReference type="NCBI Taxonomy" id="2888523"/>
    <lineage>
        <taxon>Bacteria</taxon>
        <taxon>Pseudomonadati</taxon>
        <taxon>Pseudomonadota</taxon>
        <taxon>Gammaproteobacteria</taxon>
        <taxon>Lysobacterales</taxon>
        <taxon>Lysobacteraceae</taxon>
        <taxon>Noviluteimonas</taxon>
    </lineage>
</organism>
<name>A0ABS8JIW4_9GAMM</name>
<dbReference type="Pfam" id="PF01797">
    <property type="entry name" value="Y1_Tnp"/>
    <property type="match status" value="1"/>
</dbReference>
<comment type="caution">
    <text evidence="2">The sequence shown here is derived from an EMBL/GenBank/DDBJ whole genome shotgun (WGS) entry which is preliminary data.</text>
</comment>
<feature type="domain" description="Transposase IS200-like" evidence="1">
    <location>
        <begin position="18"/>
        <end position="133"/>
    </location>
</feature>